<protein>
    <submittedName>
        <fullName evidence="2">Uncharacterized protein</fullName>
    </submittedName>
</protein>
<dbReference type="Proteomes" id="UP000521872">
    <property type="component" value="Unassembled WGS sequence"/>
</dbReference>
<keyword evidence="3" id="KW-1185">Reference proteome</keyword>
<evidence type="ECO:0000313" key="2">
    <source>
        <dbReference type="EMBL" id="KAF4610089.1"/>
    </source>
</evidence>
<feature type="region of interest" description="Disordered" evidence="1">
    <location>
        <begin position="1"/>
        <end position="27"/>
    </location>
</feature>
<name>A0A8H4QFM0_9AGAR</name>
<comment type="caution">
    <text evidence="2">The sequence shown here is derived from an EMBL/GenBank/DDBJ whole genome shotgun (WGS) entry which is preliminary data.</text>
</comment>
<dbReference type="AlphaFoldDB" id="A0A8H4QFM0"/>
<gene>
    <name evidence="2" type="ORF">D9613_010446</name>
</gene>
<organism evidence="2 3">
    <name type="scientific">Agrocybe pediades</name>
    <dbReference type="NCBI Taxonomy" id="84607"/>
    <lineage>
        <taxon>Eukaryota</taxon>
        <taxon>Fungi</taxon>
        <taxon>Dikarya</taxon>
        <taxon>Basidiomycota</taxon>
        <taxon>Agaricomycotina</taxon>
        <taxon>Agaricomycetes</taxon>
        <taxon>Agaricomycetidae</taxon>
        <taxon>Agaricales</taxon>
        <taxon>Agaricineae</taxon>
        <taxon>Strophariaceae</taxon>
        <taxon>Agrocybe</taxon>
    </lineage>
</organism>
<feature type="region of interest" description="Disordered" evidence="1">
    <location>
        <begin position="46"/>
        <end position="80"/>
    </location>
</feature>
<evidence type="ECO:0000313" key="3">
    <source>
        <dbReference type="Proteomes" id="UP000521872"/>
    </source>
</evidence>
<sequence length="306" mass="33615">MLNRRVSRLSTSRFPLASTRPSNDTITKTRICNKLPAHRYLHAVSPKTSSVDVASRNLSPNSSSTSDPPPEPDNQNPIPDQEWEIRTGRAIFVLQETLPEFFKTGLITSVDKLTGAPQPARSIIPTANVNFLEPHIIHDDAEAIYSPNVRLSYTPPVALPPPFPKTFHIEGFQLYLASSSFIRHTMMALYSDLTVENIKLVLDTLPADTSSTSKKRRISREKRVILRQNVAGTARVTGKPGEWTIESTYTFSPITGLIHEHIINSIHPAPHEAVYDSIRLGLGKILGLGGTGPGAANGTAFKGKRV</sequence>
<proteinExistence type="predicted"/>
<feature type="compositionally biased region" description="Polar residues" evidence="1">
    <location>
        <begin position="46"/>
        <end position="58"/>
    </location>
</feature>
<dbReference type="EMBL" id="JAACJL010000059">
    <property type="protein sequence ID" value="KAF4610089.1"/>
    <property type="molecule type" value="Genomic_DNA"/>
</dbReference>
<reference evidence="2 3" key="1">
    <citation type="submission" date="2019-12" db="EMBL/GenBank/DDBJ databases">
        <authorList>
            <person name="Floudas D."/>
            <person name="Bentzer J."/>
            <person name="Ahren D."/>
            <person name="Johansson T."/>
            <person name="Persson P."/>
            <person name="Tunlid A."/>
        </authorList>
    </citation>
    <scope>NUCLEOTIDE SEQUENCE [LARGE SCALE GENOMIC DNA]</scope>
    <source>
        <strain evidence="2 3">CBS 102.39</strain>
    </source>
</reference>
<accession>A0A8H4QFM0</accession>
<feature type="compositionally biased region" description="Polar residues" evidence="1">
    <location>
        <begin position="8"/>
        <end position="27"/>
    </location>
</feature>
<evidence type="ECO:0000256" key="1">
    <source>
        <dbReference type="SAM" id="MobiDB-lite"/>
    </source>
</evidence>